<dbReference type="EMBL" id="BARV01042768">
    <property type="protein sequence ID" value="GAI50776.1"/>
    <property type="molecule type" value="Genomic_DNA"/>
</dbReference>
<proteinExistence type="predicted"/>
<dbReference type="AlphaFoldDB" id="X1Q7M5"/>
<reference evidence="1" key="1">
    <citation type="journal article" date="2014" name="Front. Microbiol.">
        <title>High frequency of phylogenetically diverse reductive dehalogenase-homologous genes in deep subseafloor sedimentary metagenomes.</title>
        <authorList>
            <person name="Kawai M."/>
            <person name="Futagami T."/>
            <person name="Toyoda A."/>
            <person name="Takaki Y."/>
            <person name="Nishi S."/>
            <person name="Hori S."/>
            <person name="Arai W."/>
            <person name="Tsubouchi T."/>
            <person name="Morono Y."/>
            <person name="Uchiyama I."/>
            <person name="Ito T."/>
            <person name="Fujiyama A."/>
            <person name="Inagaki F."/>
            <person name="Takami H."/>
        </authorList>
    </citation>
    <scope>NUCLEOTIDE SEQUENCE</scope>
    <source>
        <strain evidence="1">Expedition CK06-06</strain>
    </source>
</reference>
<gene>
    <name evidence="1" type="ORF">S06H3_64162</name>
</gene>
<feature type="non-terminal residue" evidence="1">
    <location>
        <position position="1"/>
    </location>
</feature>
<name>X1Q7M5_9ZZZZ</name>
<accession>X1Q7M5</accession>
<evidence type="ECO:0000313" key="1">
    <source>
        <dbReference type="EMBL" id="GAI50776.1"/>
    </source>
</evidence>
<protein>
    <submittedName>
        <fullName evidence="1">Uncharacterized protein</fullName>
    </submittedName>
</protein>
<organism evidence="1">
    <name type="scientific">marine sediment metagenome</name>
    <dbReference type="NCBI Taxonomy" id="412755"/>
    <lineage>
        <taxon>unclassified sequences</taxon>
        <taxon>metagenomes</taxon>
        <taxon>ecological metagenomes</taxon>
    </lineage>
</organism>
<sequence>DYDYVGVRIMPPTNASITLRVYGLFTSNPLIQNRDENY</sequence>
<comment type="caution">
    <text evidence="1">The sequence shown here is derived from an EMBL/GenBank/DDBJ whole genome shotgun (WGS) entry which is preliminary data.</text>
</comment>